<dbReference type="SMART" id="SM00028">
    <property type="entry name" value="TPR"/>
    <property type="match status" value="3"/>
</dbReference>
<evidence type="ECO:0000256" key="1">
    <source>
        <dbReference type="PROSITE-ProRule" id="PRU00339"/>
    </source>
</evidence>
<reference evidence="3" key="1">
    <citation type="submission" date="2021-02" db="EMBL/GenBank/DDBJ databases">
        <authorList>
            <person name="Dougan E. K."/>
            <person name="Rhodes N."/>
            <person name="Thang M."/>
            <person name="Chan C."/>
        </authorList>
    </citation>
    <scope>NUCLEOTIDE SEQUENCE</scope>
</reference>
<dbReference type="EMBL" id="CAJNDS010002494">
    <property type="protein sequence ID" value="CAE7497460.1"/>
    <property type="molecule type" value="Genomic_DNA"/>
</dbReference>
<dbReference type="InterPro" id="IPR001214">
    <property type="entry name" value="SET_dom"/>
</dbReference>
<dbReference type="PROSITE" id="PS50005">
    <property type="entry name" value="TPR"/>
    <property type="match status" value="1"/>
</dbReference>
<dbReference type="AlphaFoldDB" id="A0A812SXM3"/>
<dbReference type="SMART" id="SM00317">
    <property type="entry name" value="SET"/>
    <property type="match status" value="1"/>
</dbReference>
<dbReference type="PROSITE" id="PS50280">
    <property type="entry name" value="SET"/>
    <property type="match status" value="1"/>
</dbReference>
<dbReference type="InterPro" id="IPR019734">
    <property type="entry name" value="TPR_rpt"/>
</dbReference>
<dbReference type="InterPro" id="IPR046341">
    <property type="entry name" value="SET_dom_sf"/>
</dbReference>
<dbReference type="Gene3D" id="1.25.40.10">
    <property type="entry name" value="Tetratricopeptide repeat domain"/>
    <property type="match status" value="1"/>
</dbReference>
<accession>A0A812SXM3</accession>
<dbReference type="PANTHER" id="PTHR47643:SF2">
    <property type="entry name" value="TPR DOMAIN PROTEIN (AFU_ORTHOLOGUE AFUA_5G12710)"/>
    <property type="match status" value="1"/>
</dbReference>
<dbReference type="Pfam" id="PF14559">
    <property type="entry name" value="TPR_19"/>
    <property type="match status" value="1"/>
</dbReference>
<protein>
    <submittedName>
        <fullName evidence="3">Rpap3 protein</fullName>
    </submittedName>
</protein>
<evidence type="ECO:0000259" key="2">
    <source>
        <dbReference type="PROSITE" id="PS50280"/>
    </source>
</evidence>
<keyword evidence="1" id="KW-0802">TPR repeat</keyword>
<dbReference type="Gene3D" id="2.170.270.10">
    <property type="entry name" value="SET domain"/>
    <property type="match status" value="1"/>
</dbReference>
<dbReference type="SUPFAM" id="SSF82199">
    <property type="entry name" value="SET domain"/>
    <property type="match status" value="1"/>
</dbReference>
<evidence type="ECO:0000313" key="3">
    <source>
        <dbReference type="EMBL" id="CAE7497460.1"/>
    </source>
</evidence>
<dbReference type="OrthoDB" id="629492at2759"/>
<proteinExistence type="predicted"/>
<dbReference type="SUPFAM" id="SSF48452">
    <property type="entry name" value="TPR-like"/>
    <property type="match status" value="1"/>
</dbReference>
<dbReference type="Pfam" id="PF00856">
    <property type="entry name" value="SET"/>
    <property type="match status" value="1"/>
</dbReference>
<dbReference type="Proteomes" id="UP000604046">
    <property type="component" value="Unassembled WGS sequence"/>
</dbReference>
<evidence type="ECO:0000313" key="4">
    <source>
        <dbReference type="Proteomes" id="UP000604046"/>
    </source>
</evidence>
<feature type="domain" description="SET" evidence="2">
    <location>
        <begin position="164"/>
        <end position="308"/>
    </location>
</feature>
<dbReference type="InterPro" id="IPR053209">
    <property type="entry name" value="Gramillin-biosynth_MTr"/>
</dbReference>
<keyword evidence="4" id="KW-1185">Reference proteome</keyword>
<gene>
    <name evidence="3" type="primary">Rpap3</name>
    <name evidence="3" type="ORF">SNAT2548_LOCUS27862</name>
</gene>
<dbReference type="InterPro" id="IPR011990">
    <property type="entry name" value="TPR-like_helical_dom_sf"/>
</dbReference>
<organism evidence="3 4">
    <name type="scientific">Symbiodinium natans</name>
    <dbReference type="NCBI Taxonomy" id="878477"/>
    <lineage>
        <taxon>Eukaryota</taxon>
        <taxon>Sar</taxon>
        <taxon>Alveolata</taxon>
        <taxon>Dinophyceae</taxon>
        <taxon>Suessiales</taxon>
        <taxon>Symbiodiniaceae</taxon>
        <taxon>Symbiodinium</taxon>
    </lineage>
</organism>
<name>A0A812SXM3_9DINO</name>
<sequence>MTMGGSDSYRAARDRGNQFVKLGQDQDALEAYAEALQLAETEELCVPLLANRALVTLRLGRYAETLADCDRVLAAKPEHAKALFRRGQALTGLGRHVDAAKCLEAVKVLEPQSEEVAAALRRAQGAAAQARGKFDFRPMLAEACLQETLRLEHSRPLSEFCNDDAMELVECSHGLGWRAKRDIAEGELLVVGKPLIFAAYTELRQGNHQILVDKVLAASGFEHECLSKLCGLRDAPPPNAGIINEETARELLRRNCVVCHTGIGVWHEASFLNHADAPNATRYFIADWVLLRAKKDIPGNTEVTISYIDACADYFLQASWLESLAVSDVALKERARRWQETTDPELFAVQRSLSSSDFERPSSAGGPLQEKQRYLRQFQAEAGSIWCWGQLVQWLRGVKIAAQNAGERVSALGASLAAAELLSRHLVHDMQVLEAWADCAAMLMDLPESISSTPEFAQVMGLCIDEMQDNIEFFFGRKSVEDVDFSTLVLEWATLRWFHQARAAAAQAVDQGPVLGELD</sequence>
<dbReference type="PANTHER" id="PTHR47643">
    <property type="entry name" value="TPR DOMAIN PROTEIN (AFU_ORTHOLOGUE AFUA_5G12710)"/>
    <property type="match status" value="1"/>
</dbReference>
<comment type="caution">
    <text evidence="3">The sequence shown here is derived from an EMBL/GenBank/DDBJ whole genome shotgun (WGS) entry which is preliminary data.</text>
</comment>
<feature type="repeat" description="TPR" evidence="1">
    <location>
        <begin position="9"/>
        <end position="42"/>
    </location>
</feature>